<evidence type="ECO:0000256" key="7">
    <source>
        <dbReference type="ARBA" id="ARBA00023125"/>
    </source>
</evidence>
<evidence type="ECO:0000256" key="5">
    <source>
        <dbReference type="ARBA" id="ARBA00022750"/>
    </source>
</evidence>
<keyword evidence="5" id="KW-0064">Aspartyl protease</keyword>
<reference evidence="14" key="1">
    <citation type="journal article" date="2014" name="Nat. Genet.">
        <title>Genome and transcriptome of the porcine whipworm Trichuris suis.</title>
        <authorList>
            <person name="Jex A.R."/>
            <person name="Nejsum P."/>
            <person name="Schwarz E.M."/>
            <person name="Hu L."/>
            <person name="Young N.D."/>
            <person name="Hall R.S."/>
            <person name="Korhonen P.K."/>
            <person name="Liao S."/>
            <person name="Thamsborg S."/>
            <person name="Xia J."/>
            <person name="Xu P."/>
            <person name="Wang S."/>
            <person name="Scheerlinck J.P."/>
            <person name="Hofmann A."/>
            <person name="Sternberg P.W."/>
            <person name="Wang J."/>
            <person name="Gasser R.B."/>
        </authorList>
    </citation>
    <scope>NUCLEOTIDE SEQUENCE [LARGE SCALE GENOMIC DNA]</scope>
    <source>
        <strain evidence="14">DCEP-RM93F</strain>
    </source>
</reference>
<evidence type="ECO:0000256" key="6">
    <source>
        <dbReference type="ARBA" id="ARBA00022759"/>
    </source>
</evidence>
<dbReference type="Gene3D" id="2.40.70.10">
    <property type="entry name" value="Acid Proteases"/>
    <property type="match status" value="1"/>
</dbReference>
<dbReference type="PROSITE" id="PS50878">
    <property type="entry name" value="RT_POL"/>
    <property type="match status" value="1"/>
</dbReference>
<dbReference type="GO" id="GO:0008270">
    <property type="term" value="F:zinc ion binding"/>
    <property type="evidence" value="ECO:0007669"/>
    <property type="project" value="UniProtKB-KW"/>
</dbReference>
<proteinExistence type="predicted"/>
<dbReference type="CDD" id="cd09274">
    <property type="entry name" value="RNase_HI_RT_Ty3"/>
    <property type="match status" value="1"/>
</dbReference>
<dbReference type="Pfam" id="PF17919">
    <property type="entry name" value="RT_RNaseH_2"/>
    <property type="match status" value="1"/>
</dbReference>
<feature type="region of interest" description="Disordered" evidence="10">
    <location>
        <begin position="1229"/>
        <end position="1302"/>
    </location>
</feature>
<keyword evidence="9" id="KW-0863">Zinc-finger</keyword>
<evidence type="ECO:0000259" key="11">
    <source>
        <dbReference type="PROSITE" id="PS50158"/>
    </source>
</evidence>
<keyword evidence="3" id="KW-0548">Nucleotidyltransferase</keyword>
<dbReference type="InterPro" id="IPR050951">
    <property type="entry name" value="Retrovirus_Pol_polyprotein"/>
</dbReference>
<evidence type="ECO:0000256" key="4">
    <source>
        <dbReference type="ARBA" id="ARBA00022722"/>
    </source>
</evidence>
<keyword evidence="7" id="KW-0238">DNA-binding</keyword>
<dbReference type="InterPro" id="IPR012337">
    <property type="entry name" value="RNaseH-like_sf"/>
</dbReference>
<evidence type="ECO:0000256" key="2">
    <source>
        <dbReference type="ARBA" id="ARBA00022679"/>
    </source>
</evidence>
<keyword evidence="6" id="KW-0378">Hydrolase</keyword>
<feature type="domain" description="CCHC-type" evidence="11">
    <location>
        <begin position="231"/>
        <end position="246"/>
    </location>
</feature>
<dbReference type="FunFam" id="3.30.420.10:FF:000032">
    <property type="entry name" value="Retrovirus-related Pol polyprotein from transposon 297-like Protein"/>
    <property type="match status" value="1"/>
</dbReference>
<dbReference type="InterPro" id="IPR043502">
    <property type="entry name" value="DNA/RNA_pol_sf"/>
</dbReference>
<dbReference type="InterPro" id="IPR036397">
    <property type="entry name" value="RNaseH_sf"/>
</dbReference>
<dbReference type="GO" id="GO:0004190">
    <property type="term" value="F:aspartic-type endopeptidase activity"/>
    <property type="evidence" value="ECO:0007669"/>
    <property type="project" value="UniProtKB-KW"/>
</dbReference>
<dbReference type="InterPro" id="IPR021109">
    <property type="entry name" value="Peptidase_aspartic_dom_sf"/>
</dbReference>
<evidence type="ECO:0000313" key="14">
    <source>
        <dbReference type="EMBL" id="KFD61149.1"/>
    </source>
</evidence>
<dbReference type="Pfam" id="PF00078">
    <property type="entry name" value="RVT_1"/>
    <property type="match status" value="1"/>
</dbReference>
<sequence>MERLLKPDKLDVDLNSPSAALERRHWRATFENFLAALPPNAVDAKALLINHVSPRIFSTLAGSSSYEDAMQTLKEMFEKPVNEVHARHRLATRKQLGGEPLEDFLRALKALSAECSFKAYQEELVRGAFVSGLQSQTTRQRLLESKACDLASLLDIARVLHSAQKSVETYLLPMRADTTVASTGPEDRRELDNASALEEPCAALAMKKTRCFFCGLSKHERTLCPARDAVCRRCSKKGHFAKVCRSAPAVQSSACPPDQPGSAACLAVSHAKRTMPGSPTAPSSCANFPSSLSKAVISVSLNGREVSCLIDSGSSESFVHPRVVKALGLNTCRSRMPVRMASASSTVTALGRTTATLLVKGRIYENVRLVVLPNLCVDVILGQDFQGLHESLTLTYGGDLPPLTICGLAVLKVSPPRLFAHLSADCRPIATRSRRFSREDMAFIWSEVQRLLNEGVIEHSNSPWRAQVLVARDEKRKSRLVIDYSQTINRFTLQDSYSLPRIDSLAHSLAKYRFFSSIDLKSAYHQVPLHPQDKPFTAFEAAGGLYQFTRVPFGVTNGVACFQRVIDLFIKDDHLEGTFAYLDDITVCGSTQADHDKNLENFLKAAQRWNFTLNKDKCTFLLCIEYDWYYAIFAFWGTKSRMVKSVLTLPVFSPCGTFLFQKIRNHCNEPWACSHIPQWIFNYSTKVRPLVEITAFPLSAEAESAFQLLKRDIEKSAVQAIDESLPFEVETDASEVALAAVLNQLGRPPHERRYAAVEKEAQAVVEAVRHWQHYLTGKHFTIKTDQNFDIIHRPGKDNVPPDVFSRVACGLVVHDGSQLKFLHEGLCHPGVTRLHHFVRSKNLPYSLDEIRQVTRGCRVCAECKPSFYSPEKATLIKATQPFERLNLDFKGPLPGDSTSRFLLCVVDEYSRFPFAFPCSDTSSASVIKALTGLFCLFGLPAYVHSDRGTAFMSRELRDFLVSKGIACSRTTAYNPQGNGQAERYVGVIWKTVTLALRSRCMPTSQWREGPLPGDSTSRFLLCVVDEYSRFPFAFPCSDTSSASVIKALTGLFCLFGLPAYVHSDRGTAFMSRELRDFLVSKGIACSRTTAYNPQGNGQAERYVGVIWKTVTLALRSRCMPTSQWREVLPDALYQGFPTPALYALRSLLCTATSATPHERMFRFSRRSTMGTSLPTWLSHPGPALLKKHVRSSKMDPLVEEVELLEANPQYAYVRLPDGRESTVSLRHLSPAGSPRVEVDLHCNDPTDQESPSDVTTEGDVQSPGPSTAEDRIQSQSEPALEPQPVTLRRSTRIRRPPHRLDL</sequence>
<feature type="compositionally biased region" description="Polar residues" evidence="10">
    <location>
        <begin position="1248"/>
        <end position="1265"/>
    </location>
</feature>
<dbReference type="Gene3D" id="4.10.60.10">
    <property type="entry name" value="Zinc finger, CCHC-type"/>
    <property type="match status" value="1"/>
</dbReference>
<evidence type="ECO:0000256" key="10">
    <source>
        <dbReference type="SAM" id="MobiDB-lite"/>
    </source>
</evidence>
<dbReference type="InterPro" id="IPR000477">
    <property type="entry name" value="RT_dom"/>
</dbReference>
<keyword evidence="4" id="KW-0540">Nuclease</keyword>
<dbReference type="GO" id="GO:0015074">
    <property type="term" value="P:DNA integration"/>
    <property type="evidence" value="ECO:0007669"/>
    <property type="project" value="InterPro"/>
</dbReference>
<keyword evidence="2" id="KW-0808">Transferase</keyword>
<dbReference type="CDD" id="cd01647">
    <property type="entry name" value="RT_LTR"/>
    <property type="match status" value="1"/>
</dbReference>
<dbReference type="Pfam" id="PF13650">
    <property type="entry name" value="Asp_protease_2"/>
    <property type="match status" value="1"/>
</dbReference>
<organism evidence="14">
    <name type="scientific">Trichuris suis</name>
    <name type="common">pig whipworm</name>
    <dbReference type="NCBI Taxonomy" id="68888"/>
    <lineage>
        <taxon>Eukaryota</taxon>
        <taxon>Metazoa</taxon>
        <taxon>Ecdysozoa</taxon>
        <taxon>Nematoda</taxon>
        <taxon>Enoplea</taxon>
        <taxon>Dorylaimia</taxon>
        <taxon>Trichinellida</taxon>
        <taxon>Trichuridae</taxon>
        <taxon>Trichuris</taxon>
    </lineage>
</organism>
<dbReference type="GO" id="GO:0004519">
    <property type="term" value="F:endonuclease activity"/>
    <property type="evidence" value="ECO:0007669"/>
    <property type="project" value="UniProtKB-KW"/>
</dbReference>
<dbReference type="Proteomes" id="UP000030758">
    <property type="component" value="Unassembled WGS sequence"/>
</dbReference>
<evidence type="ECO:0000256" key="1">
    <source>
        <dbReference type="ARBA" id="ARBA00022670"/>
    </source>
</evidence>
<feature type="domain" description="Integrase catalytic" evidence="13">
    <location>
        <begin position="998"/>
        <end position="1164"/>
    </location>
</feature>
<dbReference type="GO" id="GO:0019899">
    <property type="term" value="F:enzyme binding"/>
    <property type="evidence" value="ECO:0007669"/>
    <property type="project" value="UniProtKB-ARBA"/>
</dbReference>
<dbReference type="SUPFAM" id="SSF50630">
    <property type="entry name" value="Acid proteases"/>
    <property type="match status" value="1"/>
</dbReference>
<dbReference type="GO" id="GO:0006508">
    <property type="term" value="P:proteolysis"/>
    <property type="evidence" value="ECO:0007669"/>
    <property type="project" value="UniProtKB-KW"/>
</dbReference>
<dbReference type="PANTHER" id="PTHR37984:SF5">
    <property type="entry name" value="PROTEIN NYNRIN-LIKE"/>
    <property type="match status" value="1"/>
</dbReference>
<dbReference type="Gene3D" id="3.30.420.10">
    <property type="entry name" value="Ribonuclease H-like superfamily/Ribonuclease H"/>
    <property type="match status" value="2"/>
</dbReference>
<dbReference type="Gene3D" id="3.10.10.10">
    <property type="entry name" value="HIV Type 1 Reverse Transcriptase, subunit A, domain 1"/>
    <property type="match status" value="1"/>
</dbReference>
<protein>
    <recommendedName>
        <fullName evidence="15">Reverse transcriptase</fullName>
    </recommendedName>
</protein>
<dbReference type="SUPFAM" id="SSF57756">
    <property type="entry name" value="Retrovirus zinc finger-like domains"/>
    <property type="match status" value="1"/>
</dbReference>
<dbReference type="SUPFAM" id="SSF56672">
    <property type="entry name" value="DNA/RNA polymerases"/>
    <property type="match status" value="1"/>
</dbReference>
<dbReference type="GO" id="GO:0003677">
    <property type="term" value="F:DNA binding"/>
    <property type="evidence" value="ECO:0007669"/>
    <property type="project" value="UniProtKB-KW"/>
</dbReference>
<evidence type="ECO:0000256" key="3">
    <source>
        <dbReference type="ARBA" id="ARBA00022695"/>
    </source>
</evidence>
<dbReference type="InterPro" id="IPR001878">
    <property type="entry name" value="Znf_CCHC"/>
</dbReference>
<feature type="domain" description="Reverse transcriptase" evidence="12">
    <location>
        <begin position="432"/>
        <end position="640"/>
    </location>
</feature>
<keyword evidence="8" id="KW-0511">Multifunctional enzyme</keyword>
<feature type="domain" description="Integrase catalytic" evidence="13">
    <location>
        <begin position="877"/>
        <end position="988"/>
    </location>
</feature>
<dbReference type="Gene3D" id="3.30.70.270">
    <property type="match status" value="1"/>
</dbReference>
<dbReference type="PROSITE" id="PS50158">
    <property type="entry name" value="ZF_CCHC"/>
    <property type="match status" value="1"/>
</dbReference>
<evidence type="ECO:0000256" key="9">
    <source>
        <dbReference type="PROSITE-ProRule" id="PRU00047"/>
    </source>
</evidence>
<feature type="compositionally biased region" description="Basic residues" evidence="10">
    <location>
        <begin position="1289"/>
        <end position="1302"/>
    </location>
</feature>
<evidence type="ECO:0000256" key="8">
    <source>
        <dbReference type="ARBA" id="ARBA00023268"/>
    </source>
</evidence>
<dbReference type="EMBL" id="KL367634">
    <property type="protein sequence ID" value="KFD61149.1"/>
    <property type="molecule type" value="Genomic_DNA"/>
</dbReference>
<evidence type="ECO:0008006" key="15">
    <source>
        <dbReference type="Google" id="ProtNLM"/>
    </source>
</evidence>
<dbReference type="GO" id="GO:0016779">
    <property type="term" value="F:nucleotidyltransferase activity"/>
    <property type="evidence" value="ECO:0007669"/>
    <property type="project" value="UniProtKB-KW"/>
</dbReference>
<dbReference type="Pfam" id="PF00665">
    <property type="entry name" value="rve"/>
    <property type="match status" value="2"/>
</dbReference>
<keyword evidence="6" id="KW-0255">Endonuclease</keyword>
<evidence type="ECO:0000259" key="13">
    <source>
        <dbReference type="PROSITE" id="PS50994"/>
    </source>
</evidence>
<keyword evidence="9" id="KW-0479">Metal-binding</keyword>
<dbReference type="GO" id="GO:0042575">
    <property type="term" value="C:DNA polymerase complex"/>
    <property type="evidence" value="ECO:0007669"/>
    <property type="project" value="UniProtKB-ARBA"/>
</dbReference>
<dbReference type="CDD" id="cd00303">
    <property type="entry name" value="retropepsin_like"/>
    <property type="match status" value="1"/>
</dbReference>
<dbReference type="InterPro" id="IPR036875">
    <property type="entry name" value="Znf_CCHC_sf"/>
</dbReference>
<dbReference type="SUPFAM" id="SSF53098">
    <property type="entry name" value="Ribonuclease H-like"/>
    <property type="match status" value="2"/>
</dbReference>
<accession>A0A085MVA3</accession>
<keyword evidence="1" id="KW-0645">Protease</keyword>
<gene>
    <name evidence="14" type="ORF">M514_26692</name>
</gene>
<keyword evidence="9" id="KW-0862">Zinc</keyword>
<evidence type="ECO:0000259" key="12">
    <source>
        <dbReference type="PROSITE" id="PS50878"/>
    </source>
</evidence>
<name>A0A085MVA3_9BILA</name>
<dbReference type="PROSITE" id="PS50994">
    <property type="entry name" value="INTEGRASE"/>
    <property type="match status" value="2"/>
</dbReference>
<dbReference type="PANTHER" id="PTHR37984">
    <property type="entry name" value="PROTEIN CBG26694"/>
    <property type="match status" value="1"/>
</dbReference>
<dbReference type="SMART" id="SM00343">
    <property type="entry name" value="ZnF_C2HC"/>
    <property type="match status" value="2"/>
</dbReference>
<dbReference type="InterPro" id="IPR041577">
    <property type="entry name" value="RT_RNaseH_2"/>
</dbReference>
<dbReference type="InterPro" id="IPR043128">
    <property type="entry name" value="Rev_trsase/Diguanyl_cyclase"/>
</dbReference>
<dbReference type="InterPro" id="IPR001584">
    <property type="entry name" value="Integrase_cat-core"/>
</dbReference>